<evidence type="ECO:0000259" key="6">
    <source>
        <dbReference type="Pfam" id="PF07980"/>
    </source>
</evidence>
<evidence type="ECO:0000256" key="2">
    <source>
        <dbReference type="ARBA" id="ARBA00006275"/>
    </source>
</evidence>
<feature type="domain" description="RagB/SusD" evidence="6">
    <location>
        <begin position="250"/>
        <end position="632"/>
    </location>
</feature>
<dbReference type="SUPFAM" id="SSF48452">
    <property type="entry name" value="TPR-like"/>
    <property type="match status" value="1"/>
</dbReference>
<dbReference type="InterPro" id="IPR011990">
    <property type="entry name" value="TPR-like_helical_dom_sf"/>
</dbReference>
<dbReference type="EMBL" id="VWFO01000020">
    <property type="protein sequence ID" value="KAA4663220.1"/>
    <property type="molecule type" value="Genomic_DNA"/>
</dbReference>
<dbReference type="InterPro" id="IPR033985">
    <property type="entry name" value="SusD-like_N"/>
</dbReference>
<evidence type="ECO:0000313" key="10">
    <source>
        <dbReference type="EMBL" id="MDC2742914.1"/>
    </source>
</evidence>
<evidence type="ECO:0000256" key="4">
    <source>
        <dbReference type="ARBA" id="ARBA00023136"/>
    </source>
</evidence>
<evidence type="ECO:0000256" key="3">
    <source>
        <dbReference type="ARBA" id="ARBA00022729"/>
    </source>
</evidence>
<dbReference type="GO" id="GO:0009279">
    <property type="term" value="C:cell outer membrane"/>
    <property type="evidence" value="ECO:0007669"/>
    <property type="project" value="UniProtKB-SubCell"/>
</dbReference>
<reference evidence="10" key="2">
    <citation type="submission" date="2022-10" db="EMBL/GenBank/DDBJ databases">
        <title>Human gut microbiome strain richness.</title>
        <authorList>
            <person name="Chen-Liaw A."/>
        </authorList>
    </citation>
    <scope>NUCLEOTIDE SEQUENCE</scope>
    <source>
        <strain evidence="10">BSD2780120875st1_E1_BSD2780120875_150330</strain>
    </source>
</reference>
<feature type="domain" description="SusD-like N-terminal" evidence="7">
    <location>
        <begin position="22"/>
        <end position="177"/>
    </location>
</feature>
<keyword evidence="4" id="KW-0472">Membrane</keyword>
<comment type="subcellular location">
    <subcellularLocation>
        <location evidence="1">Cell outer membrane</location>
    </subcellularLocation>
</comment>
<dbReference type="Pfam" id="PF14322">
    <property type="entry name" value="SusD-like_3"/>
    <property type="match status" value="1"/>
</dbReference>
<dbReference type="AlphaFoldDB" id="A0A139L798"/>
<dbReference type="Pfam" id="PF07980">
    <property type="entry name" value="SusD_RagB"/>
    <property type="match status" value="1"/>
</dbReference>
<dbReference type="Proteomes" id="UP000365824">
    <property type="component" value="Unassembled WGS sequence"/>
</dbReference>
<dbReference type="STRING" id="28116.Bovatus_04376"/>
<keyword evidence="3" id="KW-0732">Signal</keyword>
<keyword evidence="5" id="KW-0998">Cell outer membrane</keyword>
<organism evidence="9 12">
    <name type="scientific">Bacteroides ovatus</name>
    <dbReference type="NCBI Taxonomy" id="28116"/>
    <lineage>
        <taxon>Bacteria</taxon>
        <taxon>Pseudomonadati</taxon>
        <taxon>Bacteroidota</taxon>
        <taxon>Bacteroidia</taxon>
        <taxon>Bacteroidales</taxon>
        <taxon>Bacteroidaceae</taxon>
        <taxon>Bacteroides</taxon>
    </lineage>
</organism>
<comment type="caution">
    <text evidence="9">The sequence shown here is derived from an EMBL/GenBank/DDBJ whole genome shotgun (WGS) entry which is preliminary data.</text>
</comment>
<evidence type="ECO:0000256" key="5">
    <source>
        <dbReference type="ARBA" id="ARBA00023237"/>
    </source>
</evidence>
<dbReference type="Proteomes" id="UP001219389">
    <property type="component" value="Unassembled WGS sequence"/>
</dbReference>
<gene>
    <name evidence="9" type="ORF">F3B98_15800</name>
    <name evidence="8" type="ORF">F3F25_08280</name>
    <name evidence="10" type="ORF">PO382_11835</name>
</gene>
<dbReference type="InterPro" id="IPR012944">
    <property type="entry name" value="SusD_RagB_dom"/>
</dbReference>
<name>A0A139L798_BACOV</name>
<accession>A0A139L798</accession>
<dbReference type="EMBL" id="JAQNZF010000013">
    <property type="protein sequence ID" value="MDC2742914.1"/>
    <property type="molecule type" value="Genomic_DNA"/>
</dbReference>
<evidence type="ECO:0000313" key="9">
    <source>
        <dbReference type="EMBL" id="KAA4663220.1"/>
    </source>
</evidence>
<reference evidence="11 12" key="1">
    <citation type="journal article" date="2019" name="Nat. Med.">
        <title>A library of human gut bacterial isolates paired with longitudinal multiomics data enables mechanistic microbiome research.</title>
        <authorList>
            <person name="Poyet M."/>
            <person name="Groussin M."/>
            <person name="Gibbons S.M."/>
            <person name="Avila-Pacheco J."/>
            <person name="Jiang X."/>
            <person name="Kearney S.M."/>
            <person name="Perrotta A.R."/>
            <person name="Berdy B."/>
            <person name="Zhao S."/>
            <person name="Lieberman T.D."/>
            <person name="Swanson P.K."/>
            <person name="Smith M."/>
            <person name="Roesemann S."/>
            <person name="Alexander J.E."/>
            <person name="Rich S.A."/>
            <person name="Livny J."/>
            <person name="Vlamakis H."/>
            <person name="Clish C."/>
            <person name="Bullock K."/>
            <person name="Deik A."/>
            <person name="Scott J."/>
            <person name="Pierce K.A."/>
            <person name="Xavier R.J."/>
            <person name="Alm E.J."/>
        </authorList>
    </citation>
    <scope>NUCLEOTIDE SEQUENCE [LARGE SCALE GENOMIC DNA]</scope>
    <source>
        <strain evidence="9 12">BIOML-A14</strain>
        <strain evidence="8 11">BIOML-A160</strain>
    </source>
</reference>
<evidence type="ECO:0000256" key="1">
    <source>
        <dbReference type="ARBA" id="ARBA00004442"/>
    </source>
</evidence>
<dbReference type="PROSITE" id="PS51257">
    <property type="entry name" value="PROKAR_LIPOPROTEIN"/>
    <property type="match status" value="1"/>
</dbReference>
<comment type="similarity">
    <text evidence="2">Belongs to the SusD family.</text>
</comment>
<dbReference type="Gene3D" id="1.25.40.390">
    <property type="match status" value="1"/>
</dbReference>
<dbReference type="RefSeq" id="WP_004309423.1">
    <property type="nucleotide sequence ID" value="NZ_CAXTIO010000003.1"/>
</dbReference>
<protein>
    <submittedName>
        <fullName evidence="9">RagB/SusD family nutrient uptake outer membrane protein</fullName>
    </submittedName>
</protein>
<proteinExistence type="inferred from homology"/>
<evidence type="ECO:0000259" key="7">
    <source>
        <dbReference type="Pfam" id="PF14322"/>
    </source>
</evidence>
<evidence type="ECO:0000313" key="12">
    <source>
        <dbReference type="Proteomes" id="UP000435985"/>
    </source>
</evidence>
<dbReference type="EMBL" id="VWLB01000010">
    <property type="protein sequence ID" value="KAA3929546.1"/>
    <property type="molecule type" value="Genomic_DNA"/>
</dbReference>
<sequence length="633" mass="72388">MNKKLLYSTIACAMLSFTSCNDFLDVEPPSGFTPGYVFTSEEEAKALMTKMYSAMTEDGMYGSTLANSLNTNTDVEMSSFKNNTVAATGADIGCFDSKPYWNTLNSTWNNMYSVINYANDFLHEMENSSLFSLQIKEEGPTEIQQMYGEVKTLRAMLYLDLIRTWGDVVFVTEPSKSTDDFFSVGVTERNKILEYLIDELIDVEPMMKYAADLDYGVERASREYCQALIGQLALYRGGWSLRPDKENPDNVGYMERGDNFEHYYDIAITYLGKVIKENKHDLKQSYEELWYNECNWTTANNDDVIFAIPMLKSVTSRYGYNVGVTIAGDKHEYGSASNYLHYCGTYMFTFDGDDLRRDVTCAPYKYDKNLNQEMDMGIAGMGVGKWSKLKMKSPLGSSSGAGTGINSIRMRFADVLLMYAEAVNERFGPRDDAKEAMKRVRRRAFDSSLWASKVESYVESLNSEDDFFKAIMDERKWEFGGESIRKYDLARWNKYSEVIYNLYFEMINWGLVANGTYIPGIDKVPENIYYKSVPDPEHPDRTILDIVGIEKEEFGTGKPAGYQTLAYAIGWRVLNSETQQFETLKEISWSFRGFINLNNDKSVKPSDPLRYLCPYPSQVITDHRGAIQNYYGY</sequence>
<evidence type="ECO:0000313" key="11">
    <source>
        <dbReference type="Proteomes" id="UP000365824"/>
    </source>
</evidence>
<evidence type="ECO:0000313" key="8">
    <source>
        <dbReference type="EMBL" id="KAA3929546.1"/>
    </source>
</evidence>
<dbReference type="Proteomes" id="UP000435985">
    <property type="component" value="Unassembled WGS sequence"/>
</dbReference>